<gene>
    <name evidence="11" type="ORF">CVIRNUC_003970</name>
</gene>
<evidence type="ECO:0000256" key="1">
    <source>
        <dbReference type="ARBA" id="ARBA00004141"/>
    </source>
</evidence>
<evidence type="ECO:0000256" key="9">
    <source>
        <dbReference type="SAM" id="Phobius"/>
    </source>
</evidence>
<keyword evidence="4 9" id="KW-0812">Transmembrane</keyword>
<feature type="transmembrane region" description="Helical" evidence="9">
    <location>
        <begin position="342"/>
        <end position="361"/>
    </location>
</feature>
<dbReference type="EMBL" id="CAUYUE010000005">
    <property type="protein sequence ID" value="CAK0772509.1"/>
    <property type="molecule type" value="Genomic_DNA"/>
</dbReference>
<dbReference type="PANTHER" id="PTHR13533:SF1">
    <property type="entry name" value="N-ACETYLNEURAMINATE 9-O-ACETYLTRANSFERASE"/>
    <property type="match status" value="1"/>
</dbReference>
<accession>A0AAV1I342</accession>
<evidence type="ECO:0000256" key="8">
    <source>
        <dbReference type="SAM" id="MobiDB-lite"/>
    </source>
</evidence>
<dbReference type="GO" id="GO:0005794">
    <property type="term" value="C:Golgi apparatus"/>
    <property type="evidence" value="ECO:0007669"/>
    <property type="project" value="UniProtKB-ARBA"/>
</dbReference>
<dbReference type="AlphaFoldDB" id="A0AAV1I342"/>
<keyword evidence="3" id="KW-0808">Transferase</keyword>
<sequence>MAQTQATLAPTGGVSPGQVSALLSYVLFISLWLYAELLEYRKRHFYLRARSDQHAHDEENGKHTPPLVKEPSLGSPSAATRVEYTFMGSGFAQCLMLKQKALLDSRIYLRAAVEFGTIMLWYYMVDRTSVFSYGKKHYSRDVLSFIFLVLTAVNLWKALRTYNKGPDLLNRQQTDEWKGWMQVLFLLYHYFNAREIYNAIRVFIAGYVWMTGYGNFLYYYHYKDFSLGRFCQMMWRLNFLVTVTCVVLENSYMLYYICPMHTIFTVFVYACLALGAKYNASATGIWLKIAGCFTLIYVCWDIKPVFYALWSPFTFLMGYNDPRKPTDDLLHEWHFRSSLDRYVWIHGMICAYMKPWAEGVLVRIDNMAFRARIAMRALLLAGTLAVLAAWYQNIYTLPKIEYNKVHPYTSWIPITVWIVLRNLTPSLRTYSLGIYGWLGTITLETYISQFHTWLTTGIPDGQPKMLLTFLPYEDFPLLNFGMATAIYVFVSYRLFMLTGTLKTAVVPNKAGRELLRNVILITITGAFLWLVSALLIRLGGWQAVAAPLVDPMATRGQ</sequence>
<feature type="transmembrane region" description="Helical" evidence="9">
    <location>
        <begin position="137"/>
        <end position="156"/>
    </location>
</feature>
<dbReference type="GO" id="GO:0016020">
    <property type="term" value="C:membrane"/>
    <property type="evidence" value="ECO:0007669"/>
    <property type="project" value="UniProtKB-SubCell"/>
</dbReference>
<proteinExistence type="inferred from homology"/>
<dbReference type="GO" id="GO:0009834">
    <property type="term" value="P:plant-type secondary cell wall biogenesis"/>
    <property type="evidence" value="ECO:0007669"/>
    <property type="project" value="TreeGrafter"/>
</dbReference>
<feature type="transmembrane region" description="Helical" evidence="9">
    <location>
        <begin position="475"/>
        <end position="495"/>
    </location>
</feature>
<keyword evidence="5 9" id="KW-1133">Transmembrane helix</keyword>
<dbReference type="InterPro" id="IPR012419">
    <property type="entry name" value="Cas1_AcylTrans_dom"/>
</dbReference>
<feature type="transmembrane region" description="Helical" evidence="9">
    <location>
        <begin position="285"/>
        <end position="310"/>
    </location>
</feature>
<evidence type="ECO:0000256" key="2">
    <source>
        <dbReference type="ARBA" id="ARBA00010666"/>
    </source>
</evidence>
<comment type="similarity">
    <text evidence="2">Belongs to the PC-esterase family. CASD1 subfamily.</text>
</comment>
<evidence type="ECO:0000313" key="12">
    <source>
        <dbReference type="Proteomes" id="UP001314263"/>
    </source>
</evidence>
<feature type="transmembrane region" description="Helical" evidence="9">
    <location>
        <begin position="373"/>
        <end position="393"/>
    </location>
</feature>
<dbReference type="Pfam" id="PF07779">
    <property type="entry name" value="Cas1_AcylT"/>
    <property type="match status" value="1"/>
</dbReference>
<feature type="transmembrane region" description="Helical" evidence="9">
    <location>
        <begin position="20"/>
        <end position="38"/>
    </location>
</feature>
<organism evidence="11 12">
    <name type="scientific">Coccomyxa viridis</name>
    <dbReference type="NCBI Taxonomy" id="1274662"/>
    <lineage>
        <taxon>Eukaryota</taxon>
        <taxon>Viridiplantae</taxon>
        <taxon>Chlorophyta</taxon>
        <taxon>core chlorophytes</taxon>
        <taxon>Trebouxiophyceae</taxon>
        <taxon>Trebouxiophyceae incertae sedis</taxon>
        <taxon>Coccomyxaceae</taxon>
        <taxon>Coccomyxa</taxon>
    </lineage>
</organism>
<feature type="transmembrane region" description="Helical" evidence="9">
    <location>
        <begin position="260"/>
        <end position="278"/>
    </location>
</feature>
<feature type="transmembrane region" description="Helical" evidence="9">
    <location>
        <begin position="107"/>
        <end position="125"/>
    </location>
</feature>
<keyword evidence="12" id="KW-1185">Reference proteome</keyword>
<evidence type="ECO:0000256" key="3">
    <source>
        <dbReference type="ARBA" id="ARBA00022679"/>
    </source>
</evidence>
<dbReference type="GO" id="GO:0045492">
    <property type="term" value="P:xylan biosynthetic process"/>
    <property type="evidence" value="ECO:0007669"/>
    <property type="project" value="UniProtKB-ARBA"/>
</dbReference>
<feature type="domain" description="Cas1p 10 TM acyl transferase" evidence="10">
    <location>
        <begin position="100"/>
        <end position="517"/>
    </location>
</feature>
<name>A0AAV1I342_9CHLO</name>
<keyword evidence="7" id="KW-0325">Glycoprotein</keyword>
<keyword evidence="6 9" id="KW-0472">Membrane</keyword>
<dbReference type="Proteomes" id="UP001314263">
    <property type="component" value="Unassembled WGS sequence"/>
</dbReference>
<evidence type="ECO:0000256" key="5">
    <source>
        <dbReference type="ARBA" id="ARBA00022989"/>
    </source>
</evidence>
<evidence type="ECO:0000256" key="6">
    <source>
        <dbReference type="ARBA" id="ARBA00023136"/>
    </source>
</evidence>
<dbReference type="PANTHER" id="PTHR13533">
    <property type="entry name" value="N-ACETYLNEURAMINATE 9-O-ACETYLTRANSFERASE"/>
    <property type="match status" value="1"/>
</dbReference>
<feature type="region of interest" description="Disordered" evidence="8">
    <location>
        <begin position="56"/>
        <end position="75"/>
    </location>
</feature>
<evidence type="ECO:0000256" key="7">
    <source>
        <dbReference type="ARBA" id="ARBA00023180"/>
    </source>
</evidence>
<dbReference type="GO" id="GO:0016407">
    <property type="term" value="F:acetyltransferase activity"/>
    <property type="evidence" value="ECO:0007669"/>
    <property type="project" value="TreeGrafter"/>
</dbReference>
<evidence type="ECO:0000313" key="11">
    <source>
        <dbReference type="EMBL" id="CAK0772509.1"/>
    </source>
</evidence>
<reference evidence="11 12" key="1">
    <citation type="submission" date="2023-10" db="EMBL/GenBank/DDBJ databases">
        <authorList>
            <person name="Maclean D."/>
            <person name="Macfadyen A."/>
        </authorList>
    </citation>
    <scope>NUCLEOTIDE SEQUENCE [LARGE SCALE GENOMIC DNA]</scope>
</reference>
<comment type="caution">
    <text evidence="11">The sequence shown here is derived from an EMBL/GenBank/DDBJ whole genome shotgun (WGS) entry which is preliminary data.</text>
</comment>
<comment type="subcellular location">
    <subcellularLocation>
        <location evidence="1">Membrane</location>
        <topology evidence="1">Multi-pass membrane protein</topology>
    </subcellularLocation>
</comment>
<dbReference type="GO" id="GO:0010411">
    <property type="term" value="P:xyloglucan metabolic process"/>
    <property type="evidence" value="ECO:0007669"/>
    <property type="project" value="TreeGrafter"/>
</dbReference>
<feature type="transmembrane region" description="Helical" evidence="9">
    <location>
        <begin position="515"/>
        <end position="536"/>
    </location>
</feature>
<feature type="transmembrane region" description="Helical" evidence="9">
    <location>
        <begin position="199"/>
        <end position="221"/>
    </location>
</feature>
<evidence type="ECO:0000259" key="10">
    <source>
        <dbReference type="Pfam" id="PF07779"/>
    </source>
</evidence>
<evidence type="ECO:0000256" key="4">
    <source>
        <dbReference type="ARBA" id="ARBA00022692"/>
    </source>
</evidence>
<protein>
    <recommendedName>
        <fullName evidence="10">Cas1p 10 TM acyl transferase domain-containing protein</fullName>
    </recommendedName>
</protein>